<dbReference type="InterPro" id="IPR050555">
    <property type="entry name" value="Bact_Solute-Bind_Prot2"/>
</dbReference>
<dbReference type="InterPro" id="IPR028082">
    <property type="entry name" value="Peripla_BP_I"/>
</dbReference>
<sequence length="352" mass="37430">MSRQFSRRQFIHVGAGVAAIGALSACGTTGGQSGASPGASSSSSGSAASKAGAMVTVPKLTGIAWFNRMEQGVQQYAKDTGNNAYYQGSSQADANAQVKVIQDLIASKVAALLVTPFQPDAVEQVLKQAMDAGIIVITHEAPNIKNAHYDLEAFQNKDYGINLMKELAKRMNQTGNYIQMVGSLSSSTHVAWVDAAEEYQKANFPNMKRVGDRIETSDDAQKAYQKMQEALSAFPNLAGVQGSASTDVVGVGQAVEEAKLQDKVVVCGTSTPKDTKALLQSGAIDLIQFWDPGMAAYAQNVAAKMLLDKQKIEAGMSLKAKGYSKITIDGKVIVGDNAWINVTKDNANEYDF</sequence>
<keyword evidence="5" id="KW-1185">Reference proteome</keyword>
<reference evidence="4 5" key="1">
    <citation type="submission" date="2019-10" db="EMBL/GenBank/DDBJ databases">
        <title>Genomic analysis of Raineyella sp. CBA3103.</title>
        <authorList>
            <person name="Roh S.W."/>
        </authorList>
    </citation>
    <scope>NUCLEOTIDE SEQUENCE [LARGE SCALE GENOMIC DNA]</scope>
    <source>
        <strain evidence="4 5">CBA3103</strain>
    </source>
</reference>
<comment type="subcellular location">
    <subcellularLocation>
        <location evidence="1">Cell envelope</location>
    </subcellularLocation>
</comment>
<evidence type="ECO:0000313" key="5">
    <source>
        <dbReference type="Proteomes" id="UP000386847"/>
    </source>
</evidence>
<name>A0A5Q2FEH5_9ACTN</name>
<dbReference type="PROSITE" id="PS51257">
    <property type="entry name" value="PROKAR_LIPOPROTEIN"/>
    <property type="match status" value="1"/>
</dbReference>
<dbReference type="InterPro" id="IPR025997">
    <property type="entry name" value="SBP_2_dom"/>
</dbReference>
<gene>
    <name evidence="4" type="ORF">Rai3103_02065</name>
</gene>
<dbReference type="Proteomes" id="UP000386847">
    <property type="component" value="Chromosome"/>
</dbReference>
<dbReference type="KEGG" id="rain:Rai3103_02065"/>
<dbReference type="Pfam" id="PF13407">
    <property type="entry name" value="Peripla_BP_4"/>
    <property type="match status" value="1"/>
</dbReference>
<proteinExistence type="inferred from homology"/>
<evidence type="ECO:0000259" key="3">
    <source>
        <dbReference type="Pfam" id="PF13407"/>
    </source>
</evidence>
<dbReference type="GO" id="GO:0030246">
    <property type="term" value="F:carbohydrate binding"/>
    <property type="evidence" value="ECO:0007669"/>
    <property type="project" value="TreeGrafter"/>
</dbReference>
<evidence type="ECO:0000256" key="2">
    <source>
        <dbReference type="ARBA" id="ARBA00007639"/>
    </source>
</evidence>
<dbReference type="AlphaFoldDB" id="A0A5Q2FEH5"/>
<dbReference type="PANTHER" id="PTHR30036:SF7">
    <property type="entry name" value="ABC TRANSPORTER PERIPLASMIC-BINDING PROTEIN YPHF"/>
    <property type="match status" value="1"/>
</dbReference>
<dbReference type="EMBL" id="CP045725">
    <property type="protein sequence ID" value="QGF22666.1"/>
    <property type="molecule type" value="Genomic_DNA"/>
</dbReference>
<dbReference type="Gene3D" id="3.40.50.2300">
    <property type="match status" value="2"/>
</dbReference>
<dbReference type="CDD" id="cd20001">
    <property type="entry name" value="PBP1_LsrB_Quorum_Sensing-like"/>
    <property type="match status" value="1"/>
</dbReference>
<feature type="domain" description="Periplasmic binding protein" evidence="3">
    <location>
        <begin position="56"/>
        <end position="311"/>
    </location>
</feature>
<dbReference type="InterPro" id="IPR006311">
    <property type="entry name" value="TAT_signal"/>
</dbReference>
<comment type="similarity">
    <text evidence="2">Belongs to the bacterial solute-binding protein 2 family.</text>
</comment>
<protein>
    <submittedName>
        <fullName evidence="4">Substrate-binding domain-containing protein</fullName>
    </submittedName>
</protein>
<organism evidence="4 5">
    <name type="scientific">Raineyella fluvialis</name>
    <dbReference type="NCBI Taxonomy" id="2662261"/>
    <lineage>
        <taxon>Bacteria</taxon>
        <taxon>Bacillati</taxon>
        <taxon>Actinomycetota</taxon>
        <taxon>Actinomycetes</taxon>
        <taxon>Propionibacteriales</taxon>
        <taxon>Propionibacteriaceae</taxon>
        <taxon>Raineyella</taxon>
    </lineage>
</organism>
<evidence type="ECO:0000256" key="1">
    <source>
        <dbReference type="ARBA" id="ARBA00004196"/>
    </source>
</evidence>
<dbReference type="GO" id="GO:0030288">
    <property type="term" value="C:outer membrane-bounded periplasmic space"/>
    <property type="evidence" value="ECO:0007669"/>
    <property type="project" value="TreeGrafter"/>
</dbReference>
<dbReference type="PROSITE" id="PS51318">
    <property type="entry name" value="TAT"/>
    <property type="match status" value="1"/>
</dbReference>
<evidence type="ECO:0000313" key="4">
    <source>
        <dbReference type="EMBL" id="QGF22666.1"/>
    </source>
</evidence>
<dbReference type="SUPFAM" id="SSF53822">
    <property type="entry name" value="Periplasmic binding protein-like I"/>
    <property type="match status" value="1"/>
</dbReference>
<dbReference type="PANTHER" id="PTHR30036">
    <property type="entry name" value="D-XYLOSE-BINDING PERIPLASMIC PROTEIN"/>
    <property type="match status" value="1"/>
</dbReference>
<dbReference type="RefSeq" id="WP_153571195.1">
    <property type="nucleotide sequence ID" value="NZ_CP045725.1"/>
</dbReference>
<accession>A0A5Q2FEH5</accession>